<dbReference type="Proteomes" id="UP000255102">
    <property type="component" value="Unassembled WGS sequence"/>
</dbReference>
<proteinExistence type="predicted"/>
<evidence type="ECO:0000313" key="4">
    <source>
        <dbReference type="Proteomes" id="UP000255102"/>
    </source>
</evidence>
<accession>A0A378PMB7</accession>
<evidence type="ECO:0000313" key="1">
    <source>
        <dbReference type="EMBL" id="ANB92113.1"/>
    </source>
</evidence>
<dbReference type="KEGG" id="moi:MOVS_09160"/>
<evidence type="ECO:0000313" key="3">
    <source>
        <dbReference type="Proteomes" id="UP000076765"/>
    </source>
</evidence>
<dbReference type="Proteomes" id="UP000076765">
    <property type="component" value="Chromosome"/>
</dbReference>
<dbReference type="RefSeq" id="WP_063514666.1">
    <property type="nucleotide sequence ID" value="NZ_CP011158.1"/>
</dbReference>
<dbReference type="AlphaFoldDB" id="A0A378PMB7"/>
<reference evidence="1 3" key="1">
    <citation type="submission" date="2015-04" db="EMBL/GenBank/DDBJ databases">
        <authorList>
            <person name="Calcutt M.J."/>
            <person name="Foecking M.F."/>
        </authorList>
    </citation>
    <scope>NUCLEOTIDE SEQUENCE [LARGE SCALE GENOMIC DNA]</scope>
    <source>
        <strain evidence="1 3">199/55</strain>
    </source>
</reference>
<name>A0A378PMB7_9GAMM</name>
<reference evidence="2 4" key="2">
    <citation type="submission" date="2018-06" db="EMBL/GenBank/DDBJ databases">
        <authorList>
            <consortium name="Pathogen Informatics"/>
            <person name="Doyle S."/>
        </authorList>
    </citation>
    <scope>NUCLEOTIDE SEQUENCE [LARGE SCALE GENOMIC DNA]</scope>
    <source>
        <strain evidence="2 4">NCTC11227</strain>
    </source>
</reference>
<protein>
    <submittedName>
        <fullName evidence="2">Uncharacterized protein</fullName>
    </submittedName>
</protein>
<sequence length="103" mass="12125">MINHLSSNMLLTDVLKDMKDHQDVIRLSSKITKRVIKELQIQRGFGTGMFLEVPNYLNNHEAVLTWVKEQLHQIKDRQLYDDDSLYLALRDELITHLPSHELD</sequence>
<evidence type="ECO:0000313" key="2">
    <source>
        <dbReference type="EMBL" id="STY87883.1"/>
    </source>
</evidence>
<dbReference type="EMBL" id="CP011158">
    <property type="protein sequence ID" value="ANB92113.1"/>
    <property type="molecule type" value="Genomic_DNA"/>
</dbReference>
<organism evidence="2 4">
    <name type="scientific">Moraxella ovis</name>
    <dbReference type="NCBI Taxonomy" id="29433"/>
    <lineage>
        <taxon>Bacteria</taxon>
        <taxon>Pseudomonadati</taxon>
        <taxon>Pseudomonadota</taxon>
        <taxon>Gammaproteobacteria</taxon>
        <taxon>Moraxellales</taxon>
        <taxon>Moraxellaceae</taxon>
        <taxon>Moraxella</taxon>
    </lineage>
</organism>
<gene>
    <name evidence="1" type="ORF">MOVS_09160</name>
    <name evidence="2" type="ORF">NCTC11227_01910</name>
</gene>
<dbReference type="EMBL" id="UGPW01000001">
    <property type="protein sequence ID" value="STY87883.1"/>
    <property type="molecule type" value="Genomic_DNA"/>
</dbReference>
<keyword evidence="3" id="KW-1185">Reference proteome</keyword>